<evidence type="ECO:0000313" key="5">
    <source>
        <dbReference type="Proteomes" id="UP000199055"/>
    </source>
</evidence>
<dbReference type="PANTHER" id="PTHR43046:SF16">
    <property type="entry name" value="ADP-RIBOSE PYROPHOSPHATASE YJHB-RELATED"/>
    <property type="match status" value="1"/>
</dbReference>
<sequence>MLGSPTAEGTTVAQPEHETRTALPPALESMTLLAAAVIVHDRAADRVVLLQRGPRARFARGMWDLPTGKSDPGEPVTGTAVRELREETGLIVKAEHLRLAHVVHGAWGVESPNGYLTVVFAAHEWSGEPENREPGKHSQVRWTPTDAIPGNFVPSTAGALRGYLTGGPQLSLVRWDT</sequence>
<dbReference type="EMBL" id="FOET01000010">
    <property type="protein sequence ID" value="SEQ55679.1"/>
    <property type="molecule type" value="Genomic_DNA"/>
</dbReference>
<dbReference type="STRING" id="403935.SAMN05216481_11028"/>
<keyword evidence="5" id="KW-1185">Reference proteome</keyword>
<accession>A0A1H9H022</accession>
<proteinExistence type="predicted"/>
<evidence type="ECO:0000313" key="4">
    <source>
        <dbReference type="EMBL" id="SEQ55679.1"/>
    </source>
</evidence>
<dbReference type="AlphaFoldDB" id="A0A1H9H022"/>
<evidence type="ECO:0000256" key="2">
    <source>
        <dbReference type="ARBA" id="ARBA00022801"/>
    </source>
</evidence>
<protein>
    <submittedName>
        <fullName evidence="4">ADP-ribose pyrophosphatase YjhB, NUDIX family</fullName>
    </submittedName>
</protein>
<dbReference type="PROSITE" id="PS00893">
    <property type="entry name" value="NUDIX_BOX"/>
    <property type="match status" value="1"/>
</dbReference>
<dbReference type="Gene3D" id="3.90.79.10">
    <property type="entry name" value="Nucleoside Triphosphate Pyrophosphohydrolase"/>
    <property type="match status" value="1"/>
</dbReference>
<gene>
    <name evidence="4" type="ORF">SAMN05216481_11028</name>
</gene>
<evidence type="ECO:0000259" key="3">
    <source>
        <dbReference type="PROSITE" id="PS51462"/>
    </source>
</evidence>
<organism evidence="4 5">
    <name type="scientific">Streptomyces radiopugnans</name>
    <dbReference type="NCBI Taxonomy" id="403935"/>
    <lineage>
        <taxon>Bacteria</taxon>
        <taxon>Bacillati</taxon>
        <taxon>Actinomycetota</taxon>
        <taxon>Actinomycetes</taxon>
        <taxon>Kitasatosporales</taxon>
        <taxon>Streptomycetaceae</taxon>
        <taxon>Streptomyces</taxon>
    </lineage>
</organism>
<comment type="cofactor">
    <cofactor evidence="1">
        <name>Mg(2+)</name>
        <dbReference type="ChEBI" id="CHEBI:18420"/>
    </cofactor>
</comment>
<dbReference type="PANTHER" id="PTHR43046">
    <property type="entry name" value="GDP-MANNOSE MANNOSYL HYDROLASE"/>
    <property type="match status" value="1"/>
</dbReference>
<name>A0A1H9H022_9ACTN</name>
<dbReference type="Proteomes" id="UP000199055">
    <property type="component" value="Unassembled WGS sequence"/>
</dbReference>
<dbReference type="Pfam" id="PF00293">
    <property type="entry name" value="NUDIX"/>
    <property type="match status" value="1"/>
</dbReference>
<feature type="domain" description="Nudix hydrolase" evidence="3">
    <location>
        <begin position="30"/>
        <end position="166"/>
    </location>
</feature>
<dbReference type="InterPro" id="IPR020084">
    <property type="entry name" value="NUDIX_hydrolase_CS"/>
</dbReference>
<dbReference type="GO" id="GO:0016787">
    <property type="term" value="F:hydrolase activity"/>
    <property type="evidence" value="ECO:0007669"/>
    <property type="project" value="UniProtKB-KW"/>
</dbReference>
<dbReference type="SUPFAM" id="SSF55811">
    <property type="entry name" value="Nudix"/>
    <property type="match status" value="1"/>
</dbReference>
<dbReference type="RefSeq" id="WP_093660787.1">
    <property type="nucleotide sequence ID" value="NZ_FOET01000010.1"/>
</dbReference>
<keyword evidence="2" id="KW-0378">Hydrolase</keyword>
<reference evidence="4 5" key="1">
    <citation type="submission" date="2016-10" db="EMBL/GenBank/DDBJ databases">
        <authorList>
            <person name="de Groot N.N."/>
        </authorList>
    </citation>
    <scope>NUCLEOTIDE SEQUENCE [LARGE SCALE GENOMIC DNA]</scope>
    <source>
        <strain evidence="4 5">CGMCC 4.3519</strain>
    </source>
</reference>
<dbReference type="InterPro" id="IPR000086">
    <property type="entry name" value="NUDIX_hydrolase_dom"/>
</dbReference>
<dbReference type="PROSITE" id="PS51462">
    <property type="entry name" value="NUDIX"/>
    <property type="match status" value="1"/>
</dbReference>
<evidence type="ECO:0000256" key="1">
    <source>
        <dbReference type="ARBA" id="ARBA00001946"/>
    </source>
</evidence>
<dbReference type="InterPro" id="IPR015797">
    <property type="entry name" value="NUDIX_hydrolase-like_dom_sf"/>
</dbReference>